<reference evidence="1 2" key="1">
    <citation type="journal article" date="2021" name="Elife">
        <title>Chloroplast acquisition without the gene transfer in kleptoplastic sea slugs, Plakobranchus ocellatus.</title>
        <authorList>
            <person name="Maeda T."/>
            <person name="Takahashi S."/>
            <person name="Yoshida T."/>
            <person name="Shimamura S."/>
            <person name="Takaki Y."/>
            <person name="Nagai Y."/>
            <person name="Toyoda A."/>
            <person name="Suzuki Y."/>
            <person name="Arimoto A."/>
            <person name="Ishii H."/>
            <person name="Satoh N."/>
            <person name="Nishiyama T."/>
            <person name="Hasebe M."/>
            <person name="Maruyama T."/>
            <person name="Minagawa J."/>
            <person name="Obokata J."/>
            <person name="Shigenobu S."/>
        </authorList>
    </citation>
    <scope>NUCLEOTIDE SEQUENCE [LARGE SCALE GENOMIC DNA]</scope>
</reference>
<evidence type="ECO:0000313" key="1">
    <source>
        <dbReference type="EMBL" id="GFN87236.1"/>
    </source>
</evidence>
<organism evidence="1 2">
    <name type="scientific">Plakobranchus ocellatus</name>
    <dbReference type="NCBI Taxonomy" id="259542"/>
    <lineage>
        <taxon>Eukaryota</taxon>
        <taxon>Metazoa</taxon>
        <taxon>Spiralia</taxon>
        <taxon>Lophotrochozoa</taxon>
        <taxon>Mollusca</taxon>
        <taxon>Gastropoda</taxon>
        <taxon>Heterobranchia</taxon>
        <taxon>Euthyneura</taxon>
        <taxon>Panpulmonata</taxon>
        <taxon>Sacoglossa</taxon>
        <taxon>Placobranchoidea</taxon>
        <taxon>Plakobranchidae</taxon>
        <taxon>Plakobranchus</taxon>
    </lineage>
</organism>
<comment type="caution">
    <text evidence="1">The sequence shown here is derived from an EMBL/GenBank/DDBJ whole genome shotgun (WGS) entry which is preliminary data.</text>
</comment>
<dbReference type="Proteomes" id="UP000735302">
    <property type="component" value="Unassembled WGS sequence"/>
</dbReference>
<keyword evidence="2" id="KW-1185">Reference proteome</keyword>
<accession>A0AAV3YY23</accession>
<dbReference type="AlphaFoldDB" id="A0AAV3YY23"/>
<gene>
    <name evidence="1" type="ORF">PoB_001374200</name>
</gene>
<name>A0AAV3YY23_9GAST</name>
<sequence length="107" mass="12003">MPLSNSLRHAARTGLATCLSHILYDMPLSNSLRHAARTGVATCRSHFLYNMPLAQALPQSCRSHILYGMPSHRPYYMPFSHSLRHTVAQALPYAVGPMPPYTRDIQL</sequence>
<evidence type="ECO:0000313" key="2">
    <source>
        <dbReference type="Proteomes" id="UP000735302"/>
    </source>
</evidence>
<dbReference type="EMBL" id="BLXT01001679">
    <property type="protein sequence ID" value="GFN87236.1"/>
    <property type="molecule type" value="Genomic_DNA"/>
</dbReference>
<protein>
    <submittedName>
        <fullName evidence="1">Uncharacterized protein</fullName>
    </submittedName>
</protein>
<proteinExistence type="predicted"/>